<sequence>MFKREIYQERRAKLRAEMGSGQLLFLGNDEASINFKHNWYPYRQDSTFLYYFGISLPGLVGVIDCDADKDYIFGNDYEIDDIVWTGPQPTIAELGEQVGVSHTGSLEKLGKIVQADCHILPPYRGEHVLQLRGLLGKSVEEIEKMPSVKLIQAVAKQRNIKSAEELEQMDEAVSRTSAVHLAVMKAARAGMKEYELVAVATSVARSYNASLAFPPIATKDGQTLHNHYYGNTLKEGDILLFDSGAESTEFYAGDMTRTFPVSAKFDSRQRELYECVYNAHRAAVEALRPGKRFLDVHLLAAETLVEGLKGVGLMKGDAKEAVAAGAHTMFFQCGLGHMMGLDVHDMENLGEQYVGYTPELQKSTEFGLKSLRLGKALEPGNVITVEPGIYIIPELIDMNKAAGKFKEFIDYDKLETYRDFGGIRVEEDFAITDSGADLLGTPLPIAPDEVEKVRTEALS</sequence>
<accession>L0G6Y0</accession>
<dbReference type="Gene3D" id="3.90.230.10">
    <property type="entry name" value="Creatinase/methionine aminopeptidase superfamily"/>
    <property type="match status" value="1"/>
</dbReference>
<dbReference type="SMART" id="SM01011">
    <property type="entry name" value="AMP_N"/>
    <property type="match status" value="1"/>
</dbReference>
<dbReference type="InterPro" id="IPR007865">
    <property type="entry name" value="Aminopep_P_N"/>
</dbReference>
<keyword evidence="5" id="KW-0479">Metal-binding</keyword>
<dbReference type="Pfam" id="PF00557">
    <property type="entry name" value="Peptidase_M24"/>
    <property type="match status" value="1"/>
</dbReference>
<dbReference type="InterPro" id="IPR052433">
    <property type="entry name" value="X-Pro_dipept-like"/>
</dbReference>
<dbReference type="RefSeq" id="WP_015268288.1">
    <property type="nucleotide sequence ID" value="NC_019904.1"/>
</dbReference>
<keyword evidence="6" id="KW-0378">Hydrolase</keyword>
<gene>
    <name evidence="9" type="ordered locus">Echvi_4594</name>
</gene>
<organism evidence="9 10">
    <name type="scientific">Echinicola vietnamensis (strain DSM 17526 / LMG 23754 / KMM 6221)</name>
    <dbReference type="NCBI Taxonomy" id="926556"/>
    <lineage>
        <taxon>Bacteria</taxon>
        <taxon>Pseudomonadati</taxon>
        <taxon>Bacteroidota</taxon>
        <taxon>Cytophagia</taxon>
        <taxon>Cytophagales</taxon>
        <taxon>Cyclobacteriaceae</taxon>
        <taxon>Echinicola</taxon>
    </lineage>
</organism>
<evidence type="ECO:0000256" key="3">
    <source>
        <dbReference type="ARBA" id="ARBA00008766"/>
    </source>
</evidence>
<dbReference type="InterPro" id="IPR000994">
    <property type="entry name" value="Pept_M24"/>
</dbReference>
<evidence type="ECO:0000256" key="4">
    <source>
        <dbReference type="ARBA" id="ARBA00012574"/>
    </source>
</evidence>
<dbReference type="InterPro" id="IPR036005">
    <property type="entry name" value="Creatinase/aminopeptidase-like"/>
</dbReference>
<dbReference type="AlphaFoldDB" id="L0G6Y0"/>
<proteinExistence type="inferred from homology"/>
<comment type="cofactor">
    <cofactor evidence="2">
        <name>Mn(2+)</name>
        <dbReference type="ChEBI" id="CHEBI:29035"/>
    </cofactor>
</comment>
<protein>
    <recommendedName>
        <fullName evidence="4">Xaa-Pro aminopeptidase</fullName>
        <ecNumber evidence="4">3.4.11.9</ecNumber>
    </recommendedName>
</protein>
<evidence type="ECO:0000313" key="10">
    <source>
        <dbReference type="Proteomes" id="UP000010796"/>
    </source>
</evidence>
<evidence type="ECO:0000313" key="9">
    <source>
        <dbReference type="EMBL" id="AGA80766.1"/>
    </source>
</evidence>
<keyword evidence="9" id="KW-0031">Aminopeptidase</keyword>
<evidence type="ECO:0000256" key="2">
    <source>
        <dbReference type="ARBA" id="ARBA00001936"/>
    </source>
</evidence>
<dbReference type="SUPFAM" id="SSF55920">
    <property type="entry name" value="Creatinase/aminopeptidase"/>
    <property type="match status" value="1"/>
</dbReference>
<dbReference type="GO" id="GO:0030145">
    <property type="term" value="F:manganese ion binding"/>
    <property type="evidence" value="ECO:0007669"/>
    <property type="project" value="InterPro"/>
</dbReference>
<dbReference type="GO" id="GO:0070006">
    <property type="term" value="F:metalloaminopeptidase activity"/>
    <property type="evidence" value="ECO:0007669"/>
    <property type="project" value="InterPro"/>
</dbReference>
<evidence type="ECO:0000256" key="1">
    <source>
        <dbReference type="ARBA" id="ARBA00001424"/>
    </source>
</evidence>
<dbReference type="KEGG" id="evi:Echvi_4594"/>
<dbReference type="Gene3D" id="3.40.350.10">
    <property type="entry name" value="Creatinase/prolidase N-terminal domain"/>
    <property type="match status" value="1"/>
</dbReference>
<dbReference type="Pfam" id="PF05195">
    <property type="entry name" value="AMP_N"/>
    <property type="match status" value="1"/>
</dbReference>
<keyword evidence="7" id="KW-0464">Manganese</keyword>
<dbReference type="GO" id="GO:0006508">
    <property type="term" value="P:proteolysis"/>
    <property type="evidence" value="ECO:0007669"/>
    <property type="project" value="TreeGrafter"/>
</dbReference>
<feature type="domain" description="Aminopeptidase P N-terminal" evidence="8">
    <location>
        <begin position="2"/>
        <end position="130"/>
    </location>
</feature>
<dbReference type="STRING" id="926556.Echvi_4594"/>
<dbReference type="PATRIC" id="fig|926556.3.peg.4861"/>
<keyword evidence="10" id="KW-1185">Reference proteome</keyword>
<evidence type="ECO:0000256" key="5">
    <source>
        <dbReference type="ARBA" id="ARBA00022723"/>
    </source>
</evidence>
<comment type="catalytic activity">
    <reaction evidence="1">
        <text>Release of any N-terminal amino acid, including proline, that is linked to proline, even from a dipeptide or tripeptide.</text>
        <dbReference type="EC" id="3.4.11.9"/>
    </reaction>
</comment>
<dbReference type="EC" id="3.4.11.9" evidence="4"/>
<dbReference type="GO" id="GO:0005829">
    <property type="term" value="C:cytosol"/>
    <property type="evidence" value="ECO:0007669"/>
    <property type="project" value="TreeGrafter"/>
</dbReference>
<reference evidence="10" key="1">
    <citation type="submission" date="2012-02" db="EMBL/GenBank/DDBJ databases">
        <title>The complete genome of Echinicola vietnamensis DSM 17526.</title>
        <authorList>
            <person name="Lucas S."/>
            <person name="Copeland A."/>
            <person name="Lapidus A."/>
            <person name="Glavina del Rio T."/>
            <person name="Dalin E."/>
            <person name="Tice H."/>
            <person name="Bruce D."/>
            <person name="Goodwin L."/>
            <person name="Pitluck S."/>
            <person name="Peters L."/>
            <person name="Ovchinnikova G."/>
            <person name="Teshima H."/>
            <person name="Kyrpides N."/>
            <person name="Mavromatis K."/>
            <person name="Ivanova N."/>
            <person name="Brettin T."/>
            <person name="Detter J.C."/>
            <person name="Han C."/>
            <person name="Larimer F."/>
            <person name="Land M."/>
            <person name="Hauser L."/>
            <person name="Markowitz V."/>
            <person name="Cheng J.-F."/>
            <person name="Hugenholtz P."/>
            <person name="Woyke T."/>
            <person name="Wu D."/>
            <person name="Brambilla E."/>
            <person name="Klenk H.-P."/>
            <person name="Eisen J.A."/>
        </authorList>
    </citation>
    <scope>NUCLEOTIDE SEQUENCE [LARGE SCALE GENOMIC DNA]</scope>
    <source>
        <strain evidence="10">DSM 17526 / LMG 23754 / KMM 6221</strain>
    </source>
</reference>
<dbReference type="PANTHER" id="PTHR43226">
    <property type="entry name" value="XAA-PRO AMINOPEPTIDASE 3"/>
    <property type="match status" value="1"/>
</dbReference>
<dbReference type="SUPFAM" id="SSF53092">
    <property type="entry name" value="Creatinase/prolidase N-terminal domain"/>
    <property type="match status" value="1"/>
</dbReference>
<dbReference type="CDD" id="cd01087">
    <property type="entry name" value="Prolidase"/>
    <property type="match status" value="1"/>
</dbReference>
<dbReference type="PANTHER" id="PTHR43226:SF4">
    <property type="entry name" value="XAA-PRO AMINOPEPTIDASE 3"/>
    <property type="match status" value="1"/>
</dbReference>
<dbReference type="Proteomes" id="UP000010796">
    <property type="component" value="Chromosome"/>
</dbReference>
<dbReference type="HOGENOM" id="CLU_017266_1_2_10"/>
<evidence type="ECO:0000259" key="8">
    <source>
        <dbReference type="SMART" id="SM01011"/>
    </source>
</evidence>
<dbReference type="EMBL" id="CP003346">
    <property type="protein sequence ID" value="AGA80766.1"/>
    <property type="molecule type" value="Genomic_DNA"/>
</dbReference>
<evidence type="ECO:0000256" key="7">
    <source>
        <dbReference type="ARBA" id="ARBA00023211"/>
    </source>
</evidence>
<keyword evidence="9" id="KW-0645">Protease</keyword>
<name>L0G6Y0_ECHVK</name>
<dbReference type="OrthoDB" id="9806388at2"/>
<dbReference type="InterPro" id="IPR029149">
    <property type="entry name" value="Creatin/AminoP/Spt16_N"/>
</dbReference>
<dbReference type="eggNOG" id="COG0006">
    <property type="taxonomic scope" value="Bacteria"/>
</dbReference>
<evidence type="ECO:0000256" key="6">
    <source>
        <dbReference type="ARBA" id="ARBA00022801"/>
    </source>
</evidence>
<comment type="similarity">
    <text evidence="3">Belongs to the peptidase M24B family.</text>
</comment>